<dbReference type="RefSeq" id="WP_061140554.1">
    <property type="nucleotide sequence ID" value="NZ_LNNH01000007.1"/>
</dbReference>
<gene>
    <name evidence="1" type="ORF">AS888_13305</name>
</gene>
<comment type="caution">
    <text evidence="1">The sequence shown here is derived from an EMBL/GenBank/DDBJ whole genome shotgun (WGS) entry which is preliminary data.</text>
</comment>
<organism evidence="1 2">
    <name type="scientific">Peribacillus simplex</name>
    <dbReference type="NCBI Taxonomy" id="1478"/>
    <lineage>
        <taxon>Bacteria</taxon>
        <taxon>Bacillati</taxon>
        <taxon>Bacillota</taxon>
        <taxon>Bacilli</taxon>
        <taxon>Bacillales</taxon>
        <taxon>Bacillaceae</taxon>
        <taxon>Peribacillus</taxon>
    </lineage>
</organism>
<proteinExistence type="predicted"/>
<dbReference type="AlphaFoldDB" id="A0A125QSN3"/>
<accession>A0A125QSN3</accession>
<dbReference type="EMBL" id="LNNH01000007">
    <property type="protein sequence ID" value="KWW22245.1"/>
    <property type="molecule type" value="Genomic_DNA"/>
</dbReference>
<evidence type="ECO:0000313" key="2">
    <source>
        <dbReference type="Proteomes" id="UP000064189"/>
    </source>
</evidence>
<protein>
    <submittedName>
        <fullName evidence="1">Uncharacterized protein</fullName>
    </submittedName>
</protein>
<keyword evidence="2" id="KW-1185">Reference proteome</keyword>
<evidence type="ECO:0000313" key="1">
    <source>
        <dbReference type="EMBL" id="KWW22245.1"/>
    </source>
</evidence>
<sequence>MLNQGVKEKSMKVLLAGSLIGMGTFTYLPDANAAKAGIAQEVNTINVLSKLEMEGASLN</sequence>
<dbReference type="Proteomes" id="UP000064189">
    <property type="component" value="Unassembled WGS sequence"/>
</dbReference>
<name>A0A125QSN3_9BACI</name>
<reference evidence="1 2" key="1">
    <citation type="submission" date="2015-11" db="EMBL/GenBank/DDBJ databases">
        <title>Genome Sequence of Bacillus simplex strain VanAntwerpen2.</title>
        <authorList>
            <person name="Couger M.B."/>
        </authorList>
    </citation>
    <scope>NUCLEOTIDE SEQUENCE [LARGE SCALE GENOMIC DNA]</scope>
    <source>
        <strain evidence="1 2">VanAntwerpen02</strain>
    </source>
</reference>